<dbReference type="KEGG" id="bpl:BURPS1106A_0797"/>
<accession>A3NRV8</accession>
<evidence type="ECO:0000256" key="1">
    <source>
        <dbReference type="SAM" id="MobiDB-lite"/>
    </source>
</evidence>
<gene>
    <name evidence="2" type="ordered locus">BURPS1106A_0797</name>
</gene>
<organism evidence="2 3">
    <name type="scientific">Burkholderia pseudomallei (strain 1106a)</name>
    <dbReference type="NCBI Taxonomy" id="357348"/>
    <lineage>
        <taxon>Bacteria</taxon>
        <taxon>Pseudomonadati</taxon>
        <taxon>Pseudomonadota</taxon>
        <taxon>Betaproteobacteria</taxon>
        <taxon>Burkholderiales</taxon>
        <taxon>Burkholderiaceae</taxon>
        <taxon>Burkholderia</taxon>
        <taxon>pseudomallei group</taxon>
    </lineage>
</organism>
<proteinExistence type="predicted"/>
<reference evidence="2 3" key="1">
    <citation type="submission" date="2007-02" db="EMBL/GenBank/DDBJ databases">
        <authorList>
            <person name="DeShazer D."/>
            <person name="Woods D.E."/>
            <person name="Nierman W.C."/>
        </authorList>
    </citation>
    <scope>NUCLEOTIDE SEQUENCE [LARGE SCALE GENOMIC DNA]</scope>
    <source>
        <strain evidence="2 3">1106a</strain>
    </source>
</reference>
<dbReference type="EMBL" id="CP000572">
    <property type="protein sequence ID" value="ABN88870.1"/>
    <property type="molecule type" value="Genomic_DNA"/>
</dbReference>
<feature type="compositionally biased region" description="Basic and acidic residues" evidence="1">
    <location>
        <begin position="16"/>
        <end position="30"/>
    </location>
</feature>
<evidence type="ECO:0000313" key="2">
    <source>
        <dbReference type="EMBL" id="ABN88870.1"/>
    </source>
</evidence>
<name>A3NRV8_BURP0</name>
<dbReference type="Proteomes" id="UP000006738">
    <property type="component" value="Chromosome I"/>
</dbReference>
<feature type="region of interest" description="Disordered" evidence="1">
    <location>
        <begin position="1"/>
        <end position="39"/>
    </location>
</feature>
<sequence length="39" mass="4244">MPPADGFRAQAAGHSGSDDASKRRANERQRTSRVTSSHF</sequence>
<dbReference type="AlphaFoldDB" id="A3NRV8"/>
<evidence type="ECO:0000313" key="3">
    <source>
        <dbReference type="Proteomes" id="UP000006738"/>
    </source>
</evidence>
<dbReference type="HOGENOM" id="CLU_3306107_0_0_4"/>
<protein>
    <submittedName>
        <fullName evidence="2">Uncharacterized protein</fullName>
    </submittedName>
</protein>